<feature type="transmembrane region" description="Helical" evidence="9">
    <location>
        <begin position="52"/>
        <end position="75"/>
    </location>
</feature>
<dbReference type="InterPro" id="IPR044878">
    <property type="entry name" value="UbiA_sf"/>
</dbReference>
<comment type="catalytic activity">
    <reaction evidence="8 9">
        <text>heme b + (2E,6E)-farnesyl diphosphate + H2O = Fe(II)-heme o + diphosphate</text>
        <dbReference type="Rhea" id="RHEA:28070"/>
        <dbReference type="ChEBI" id="CHEBI:15377"/>
        <dbReference type="ChEBI" id="CHEBI:33019"/>
        <dbReference type="ChEBI" id="CHEBI:60344"/>
        <dbReference type="ChEBI" id="CHEBI:60530"/>
        <dbReference type="ChEBI" id="CHEBI:175763"/>
        <dbReference type="EC" id="2.5.1.141"/>
    </reaction>
</comment>
<dbReference type="GO" id="GO:0008495">
    <property type="term" value="F:protoheme IX farnesyltransferase activity"/>
    <property type="evidence" value="ECO:0007669"/>
    <property type="project" value="UniProtKB-UniRule"/>
</dbReference>
<evidence type="ECO:0000256" key="2">
    <source>
        <dbReference type="ARBA" id="ARBA00022475"/>
    </source>
</evidence>
<feature type="transmembrane region" description="Helical" evidence="9">
    <location>
        <begin position="281"/>
        <end position="300"/>
    </location>
</feature>
<evidence type="ECO:0000256" key="1">
    <source>
        <dbReference type="ARBA" id="ARBA00004141"/>
    </source>
</evidence>
<dbReference type="GO" id="GO:0006784">
    <property type="term" value="P:heme A biosynthetic process"/>
    <property type="evidence" value="ECO:0007669"/>
    <property type="project" value="TreeGrafter"/>
</dbReference>
<dbReference type="Pfam" id="PF01040">
    <property type="entry name" value="UbiA"/>
    <property type="match status" value="1"/>
</dbReference>
<dbReference type="EMBL" id="PISP01000001">
    <property type="protein sequence ID" value="PKD43972.1"/>
    <property type="molecule type" value="Genomic_DNA"/>
</dbReference>
<comment type="function">
    <text evidence="9">Converts heme B (protoheme IX) to heme O by substitution of the vinyl group on carbon 2 of heme B porphyrin ring with a hydroxyethyl farnesyl side group.</text>
</comment>
<evidence type="ECO:0000256" key="5">
    <source>
        <dbReference type="ARBA" id="ARBA00022989"/>
    </source>
</evidence>
<sequence>MANTNIQTGTIQSITATISDYYELTKPGITFTVLASMLIGFLMGSAGGMDYILMVHALIGTYFVAAGTAAHNMFLEHRYDGLMKRTSKRPLPDSRIAPKHGVIFSLTLIFAGLLYLSFVVNPVAGAVSLATAMIYLFMYTPLKRISALNVFVGAVPGALPVVGGWAAATGTVFEHGMWILFGIIYCWQIPHVIAIAWVCEKDYDHAGFKMLPKNDPKGIKATLWALLPLIILIPTVYKLYLMELMGWLFLSGGMLTTLAFLWYGIKFAIKRDIPTAKSLMFASFVYLPLVWIFVFLDWMIV</sequence>
<feature type="transmembrane region" description="Helical" evidence="9">
    <location>
        <begin position="147"/>
        <end position="166"/>
    </location>
</feature>
<dbReference type="Proteomes" id="UP000233398">
    <property type="component" value="Unassembled WGS sequence"/>
</dbReference>
<keyword evidence="5 9" id="KW-1133">Transmembrane helix</keyword>
<dbReference type="InterPro" id="IPR006369">
    <property type="entry name" value="Protohaem_IX_farnesylTrfase"/>
</dbReference>
<dbReference type="NCBIfam" id="TIGR01473">
    <property type="entry name" value="cyoE_ctaB"/>
    <property type="match status" value="1"/>
</dbReference>
<accession>A0A2N0VIE7</accession>
<feature type="transmembrane region" description="Helical" evidence="9">
    <location>
        <begin position="246"/>
        <end position="269"/>
    </location>
</feature>
<gene>
    <name evidence="10" type="primary">cyoE</name>
    <name evidence="9" type="synonym">ctaB</name>
    <name evidence="10" type="ORF">CWD77_00370</name>
</gene>
<comment type="miscellaneous">
    <text evidence="9">Carbon 2 of the heme B porphyrin ring is defined according to the Fischer nomenclature.</text>
</comment>
<dbReference type="AlphaFoldDB" id="A0A2N0VIE7"/>
<proteinExistence type="inferred from homology"/>
<keyword evidence="3 9" id="KW-0808">Transferase</keyword>
<evidence type="ECO:0000256" key="7">
    <source>
        <dbReference type="ARBA" id="ARBA00023136"/>
    </source>
</evidence>
<keyword evidence="7 9" id="KW-0472">Membrane</keyword>
<comment type="subcellular location">
    <subcellularLocation>
        <location evidence="9">Cell membrane</location>
        <topology evidence="9">Multi-pass membrane protein</topology>
    </subcellularLocation>
    <subcellularLocation>
        <location evidence="1">Membrane</location>
        <topology evidence="1">Multi-pass membrane protein</topology>
    </subcellularLocation>
</comment>
<keyword evidence="6 9" id="KW-0350">Heme biosynthesis</keyword>
<evidence type="ECO:0000313" key="11">
    <source>
        <dbReference type="Proteomes" id="UP000233398"/>
    </source>
</evidence>
<dbReference type="EC" id="2.5.1.141" evidence="9"/>
<dbReference type="OrthoDB" id="9814417at2"/>
<evidence type="ECO:0000313" key="10">
    <source>
        <dbReference type="EMBL" id="PKD43972.1"/>
    </source>
</evidence>
<dbReference type="PANTHER" id="PTHR43448:SF2">
    <property type="entry name" value="PROTOHEME IX FARNESYLTRANSFERASE, MITOCHONDRIAL"/>
    <property type="match status" value="1"/>
</dbReference>
<evidence type="ECO:0000256" key="8">
    <source>
        <dbReference type="ARBA" id="ARBA00047690"/>
    </source>
</evidence>
<dbReference type="Gene3D" id="1.10.357.140">
    <property type="entry name" value="UbiA prenyltransferase"/>
    <property type="match status" value="1"/>
</dbReference>
<evidence type="ECO:0000256" key="4">
    <source>
        <dbReference type="ARBA" id="ARBA00022692"/>
    </source>
</evidence>
<dbReference type="PANTHER" id="PTHR43448">
    <property type="entry name" value="PROTOHEME IX FARNESYLTRANSFERASE, MITOCHONDRIAL"/>
    <property type="match status" value="1"/>
</dbReference>
<organism evidence="10 11">
    <name type="scientific">Rhodohalobacter barkolensis</name>
    <dbReference type="NCBI Taxonomy" id="2053187"/>
    <lineage>
        <taxon>Bacteria</taxon>
        <taxon>Pseudomonadati</taxon>
        <taxon>Balneolota</taxon>
        <taxon>Balneolia</taxon>
        <taxon>Balneolales</taxon>
        <taxon>Balneolaceae</taxon>
        <taxon>Rhodohalobacter</taxon>
    </lineage>
</organism>
<protein>
    <recommendedName>
        <fullName evidence="9">Protoheme IX farnesyltransferase</fullName>
        <ecNumber evidence="9">2.5.1.141</ecNumber>
    </recommendedName>
    <alternativeName>
        <fullName evidence="9">Heme B farnesyltransferase</fullName>
    </alternativeName>
    <alternativeName>
        <fullName evidence="9">Heme O synthase</fullName>
    </alternativeName>
</protein>
<dbReference type="UniPathway" id="UPA00834">
    <property type="reaction ID" value="UER00712"/>
</dbReference>
<feature type="transmembrane region" description="Helical" evidence="9">
    <location>
        <begin position="122"/>
        <end position="140"/>
    </location>
</feature>
<evidence type="ECO:0000256" key="3">
    <source>
        <dbReference type="ARBA" id="ARBA00022679"/>
    </source>
</evidence>
<dbReference type="CDD" id="cd13957">
    <property type="entry name" value="PT_UbiA_Cox10"/>
    <property type="match status" value="1"/>
</dbReference>
<feature type="transmembrane region" description="Helical" evidence="9">
    <location>
        <begin position="28"/>
        <end position="46"/>
    </location>
</feature>
<comment type="similarity">
    <text evidence="9">Belongs to the UbiA prenyltransferase family. Protoheme IX farnesyltransferase subfamily.</text>
</comment>
<feature type="transmembrane region" description="Helical" evidence="9">
    <location>
        <begin position="221"/>
        <end position="240"/>
    </location>
</feature>
<comment type="caution">
    <text evidence="10">The sequence shown here is derived from an EMBL/GenBank/DDBJ whole genome shotgun (WGS) entry which is preliminary data.</text>
</comment>
<keyword evidence="11" id="KW-1185">Reference proteome</keyword>
<dbReference type="GO" id="GO:0048034">
    <property type="term" value="P:heme O biosynthetic process"/>
    <property type="evidence" value="ECO:0007669"/>
    <property type="project" value="UniProtKB-UniRule"/>
</dbReference>
<comment type="pathway">
    <text evidence="9">Porphyrin-containing compound metabolism; heme O biosynthesis; heme O from protoheme: step 1/1.</text>
</comment>
<feature type="transmembrane region" description="Helical" evidence="9">
    <location>
        <begin position="96"/>
        <end position="116"/>
    </location>
</feature>
<keyword evidence="2 9" id="KW-1003">Cell membrane</keyword>
<evidence type="ECO:0000256" key="6">
    <source>
        <dbReference type="ARBA" id="ARBA00023133"/>
    </source>
</evidence>
<evidence type="ECO:0000256" key="9">
    <source>
        <dbReference type="HAMAP-Rule" id="MF_00154"/>
    </source>
</evidence>
<dbReference type="RefSeq" id="WP_101071215.1">
    <property type="nucleotide sequence ID" value="NZ_PISP01000001.1"/>
</dbReference>
<name>A0A2N0VIE7_9BACT</name>
<dbReference type="InterPro" id="IPR000537">
    <property type="entry name" value="UbiA_prenyltransferase"/>
</dbReference>
<dbReference type="HAMAP" id="MF_00154">
    <property type="entry name" value="CyoE_CtaB"/>
    <property type="match status" value="1"/>
</dbReference>
<dbReference type="GO" id="GO:0005886">
    <property type="term" value="C:plasma membrane"/>
    <property type="evidence" value="ECO:0007669"/>
    <property type="project" value="UniProtKB-SubCell"/>
</dbReference>
<keyword evidence="4 9" id="KW-0812">Transmembrane</keyword>
<reference evidence="10 11" key="1">
    <citation type="submission" date="2017-11" db="EMBL/GenBank/DDBJ databases">
        <title>Rhodohalobacter 15182 sp. nov., isolated from a salt lake.</title>
        <authorList>
            <person name="Han S."/>
        </authorList>
    </citation>
    <scope>NUCLEOTIDE SEQUENCE [LARGE SCALE GENOMIC DNA]</scope>
    <source>
        <strain evidence="10 11">15182</strain>
    </source>
</reference>
<feature type="transmembrane region" description="Helical" evidence="9">
    <location>
        <begin position="178"/>
        <end position="200"/>
    </location>
</feature>